<gene>
    <name evidence="3" type="ORF">R3P38DRAFT_2821128</name>
</gene>
<protein>
    <submittedName>
        <fullName evidence="3">Uncharacterized protein</fullName>
    </submittedName>
</protein>
<reference evidence="3 4" key="1">
    <citation type="journal article" date="2024" name="J Genomics">
        <title>Draft genome sequencing and assembly of Favolaschia claudopus CIRM-BRFM 2984 isolated from oak limbs.</title>
        <authorList>
            <person name="Navarro D."/>
            <person name="Drula E."/>
            <person name="Chaduli D."/>
            <person name="Cazenave R."/>
            <person name="Ahrendt S."/>
            <person name="Wang J."/>
            <person name="Lipzen A."/>
            <person name="Daum C."/>
            <person name="Barry K."/>
            <person name="Grigoriev I.V."/>
            <person name="Favel A."/>
            <person name="Rosso M.N."/>
            <person name="Martin F."/>
        </authorList>
    </citation>
    <scope>NUCLEOTIDE SEQUENCE [LARGE SCALE GENOMIC DNA]</scope>
    <source>
        <strain evidence="3 4">CIRM-BRFM 2984</strain>
    </source>
</reference>
<evidence type="ECO:0000313" key="3">
    <source>
        <dbReference type="EMBL" id="KAK7063907.1"/>
    </source>
</evidence>
<evidence type="ECO:0000313" key="4">
    <source>
        <dbReference type="Proteomes" id="UP001362999"/>
    </source>
</evidence>
<evidence type="ECO:0000256" key="1">
    <source>
        <dbReference type="SAM" id="MobiDB-lite"/>
    </source>
</evidence>
<feature type="region of interest" description="Disordered" evidence="1">
    <location>
        <begin position="1"/>
        <end position="158"/>
    </location>
</feature>
<feature type="compositionally biased region" description="Low complexity" evidence="1">
    <location>
        <begin position="101"/>
        <end position="134"/>
    </location>
</feature>
<feature type="region of interest" description="Disordered" evidence="1">
    <location>
        <begin position="260"/>
        <end position="281"/>
    </location>
</feature>
<feature type="compositionally biased region" description="Polar residues" evidence="1">
    <location>
        <begin position="1"/>
        <end position="17"/>
    </location>
</feature>
<dbReference type="EMBL" id="JAWWNJ010000001">
    <property type="protein sequence ID" value="KAK7063907.1"/>
    <property type="molecule type" value="Genomic_DNA"/>
</dbReference>
<accession>A0AAW0EE59</accession>
<feature type="compositionally biased region" description="Low complexity" evidence="1">
    <location>
        <begin position="52"/>
        <end position="64"/>
    </location>
</feature>
<keyword evidence="4" id="KW-1185">Reference proteome</keyword>
<keyword evidence="2" id="KW-0812">Transmembrane</keyword>
<proteinExistence type="predicted"/>
<feature type="compositionally biased region" description="Polar residues" evidence="1">
    <location>
        <begin position="265"/>
        <end position="281"/>
    </location>
</feature>
<name>A0AAW0EE59_9AGAR</name>
<evidence type="ECO:0000256" key="2">
    <source>
        <dbReference type="SAM" id="Phobius"/>
    </source>
</evidence>
<sequence length="281" mass="30794">MSSMNRNNPSTPLQNDENAYARYPGPTVPRQAHPGPSRQQQQADPRVDLHQRQQQQQQAQALQRQRSRPDQQYPPSRPDQPYPNQPGRPPLQRQPSRPDAQPLQRQPSRPDQPSQDRPLMRAPSAPRSAHSAPSTYDSQSTFSMPRPPYADSIIRGNSDDELDKTDAFWRRFNASAAQQQLPDSEKNSWLQKTEGKRSAHSRILWFMGVVFVILAVGGIGIGVYLSFHTANNQRPSTIGGAEDITSAGAAAATIGGGGGGGGGDLTSSSLHVTPTHTIDDR</sequence>
<keyword evidence="2" id="KW-1133">Transmembrane helix</keyword>
<comment type="caution">
    <text evidence="3">The sequence shown here is derived from an EMBL/GenBank/DDBJ whole genome shotgun (WGS) entry which is preliminary data.</text>
</comment>
<feature type="transmembrane region" description="Helical" evidence="2">
    <location>
        <begin position="203"/>
        <end position="227"/>
    </location>
</feature>
<keyword evidence="2" id="KW-0472">Membrane</keyword>
<organism evidence="3 4">
    <name type="scientific">Favolaschia claudopus</name>
    <dbReference type="NCBI Taxonomy" id="2862362"/>
    <lineage>
        <taxon>Eukaryota</taxon>
        <taxon>Fungi</taxon>
        <taxon>Dikarya</taxon>
        <taxon>Basidiomycota</taxon>
        <taxon>Agaricomycotina</taxon>
        <taxon>Agaricomycetes</taxon>
        <taxon>Agaricomycetidae</taxon>
        <taxon>Agaricales</taxon>
        <taxon>Marasmiineae</taxon>
        <taxon>Mycenaceae</taxon>
        <taxon>Favolaschia</taxon>
    </lineage>
</organism>
<dbReference type="Proteomes" id="UP001362999">
    <property type="component" value="Unassembled WGS sequence"/>
</dbReference>
<dbReference type="AlphaFoldDB" id="A0AAW0EE59"/>
<feature type="compositionally biased region" description="Pro residues" evidence="1">
    <location>
        <begin position="75"/>
        <end position="89"/>
    </location>
</feature>